<dbReference type="PROSITE" id="PS50294">
    <property type="entry name" value="WD_REPEATS_REGION"/>
    <property type="match status" value="1"/>
</dbReference>
<dbReference type="PANTHER" id="PTHR44019">
    <property type="entry name" value="WD REPEAT-CONTAINING PROTEIN 55"/>
    <property type="match status" value="1"/>
</dbReference>
<dbReference type="Proteomes" id="UP000694405">
    <property type="component" value="Chromosome 7"/>
</dbReference>
<dbReference type="SMART" id="SM00320">
    <property type="entry name" value="WD40"/>
    <property type="match status" value="3"/>
</dbReference>
<feature type="domain" description="WD repeat-containing protein 54 beta-propeller" evidence="3">
    <location>
        <begin position="8"/>
        <end position="341"/>
    </location>
</feature>
<evidence type="ECO:0000259" key="3">
    <source>
        <dbReference type="Pfam" id="PF21031"/>
    </source>
</evidence>
<reference evidence="4" key="1">
    <citation type="submission" date="2020-03" db="EMBL/GenBank/DDBJ databases">
        <title>Melopsittacus undulatus (budgerigar) genome, bMelUnd1, maternal haplotype with Z.</title>
        <authorList>
            <person name="Gedman G."/>
            <person name="Mountcastle J."/>
            <person name="Haase B."/>
            <person name="Formenti G."/>
            <person name="Wright T."/>
            <person name="Apodaca J."/>
            <person name="Pelan S."/>
            <person name="Chow W."/>
            <person name="Rhie A."/>
            <person name="Howe K."/>
            <person name="Fedrigo O."/>
            <person name="Jarvis E.D."/>
        </authorList>
    </citation>
    <scope>NUCLEOTIDE SEQUENCE [LARGE SCALE GENOMIC DNA]</scope>
</reference>
<dbReference type="AlphaFoldDB" id="A0A8V5G0L0"/>
<name>A0A8V5G0L0_MELUD</name>
<proteinExistence type="predicted"/>
<keyword evidence="1" id="KW-0853">WD repeat</keyword>
<keyword evidence="5" id="KW-1185">Reference proteome</keyword>
<keyword evidence="2" id="KW-0677">Repeat</keyword>
<dbReference type="OrthoDB" id="756370at2759"/>
<dbReference type="InterPro" id="IPR049546">
    <property type="entry name" value="WDR54_beta_prop"/>
</dbReference>
<protein>
    <recommendedName>
        <fullName evidence="3">WD repeat-containing protein 54 beta-propeller domain-containing protein</fullName>
    </recommendedName>
</protein>
<evidence type="ECO:0000256" key="1">
    <source>
        <dbReference type="ARBA" id="ARBA00022574"/>
    </source>
</evidence>
<reference evidence="4" key="3">
    <citation type="submission" date="2025-09" db="UniProtKB">
        <authorList>
            <consortium name="Ensembl"/>
        </authorList>
    </citation>
    <scope>IDENTIFICATION</scope>
</reference>
<organism evidence="4 5">
    <name type="scientific">Melopsittacus undulatus</name>
    <name type="common">Budgerigar</name>
    <name type="synonym">Psittacus undulatus</name>
    <dbReference type="NCBI Taxonomy" id="13146"/>
    <lineage>
        <taxon>Eukaryota</taxon>
        <taxon>Metazoa</taxon>
        <taxon>Chordata</taxon>
        <taxon>Craniata</taxon>
        <taxon>Vertebrata</taxon>
        <taxon>Euteleostomi</taxon>
        <taxon>Archelosauria</taxon>
        <taxon>Archosauria</taxon>
        <taxon>Dinosauria</taxon>
        <taxon>Saurischia</taxon>
        <taxon>Theropoda</taxon>
        <taxon>Coelurosauria</taxon>
        <taxon>Aves</taxon>
        <taxon>Neognathae</taxon>
        <taxon>Neoaves</taxon>
        <taxon>Telluraves</taxon>
        <taxon>Australaves</taxon>
        <taxon>Psittaciformes</taxon>
        <taxon>Psittaculidae</taxon>
        <taxon>Melopsittacus</taxon>
    </lineage>
</organism>
<reference evidence="4" key="2">
    <citation type="submission" date="2025-08" db="UniProtKB">
        <authorList>
            <consortium name="Ensembl"/>
        </authorList>
    </citation>
    <scope>IDENTIFICATION</scope>
</reference>
<accession>A0A8V5G0L0</accession>
<dbReference type="Gene3D" id="2.130.10.10">
    <property type="entry name" value="YVTN repeat-like/Quinoprotein amine dehydrogenase"/>
    <property type="match status" value="1"/>
</dbReference>
<dbReference type="InterPro" id="IPR036322">
    <property type="entry name" value="WD40_repeat_dom_sf"/>
</dbReference>
<dbReference type="SUPFAM" id="SSF50978">
    <property type="entry name" value="WD40 repeat-like"/>
    <property type="match status" value="1"/>
</dbReference>
<dbReference type="Ensembl" id="ENSMUNT00000029198.1">
    <property type="protein sequence ID" value="ENSMUNP00000025261.1"/>
    <property type="gene ID" value="ENSMUNG00000022037.1"/>
</dbReference>
<dbReference type="Pfam" id="PF21031">
    <property type="entry name" value="WDR54"/>
    <property type="match status" value="1"/>
</dbReference>
<gene>
    <name evidence="4" type="primary">LOC117436511</name>
</gene>
<dbReference type="PANTHER" id="PTHR44019:SF8">
    <property type="entry name" value="POC1 CENTRIOLAR PROTEIN HOMOLOG"/>
    <property type="match status" value="1"/>
</dbReference>
<dbReference type="InterPro" id="IPR015943">
    <property type="entry name" value="WD40/YVTN_repeat-like_dom_sf"/>
</dbReference>
<sequence>MAAADTEYRRQQSLPLPGSSSALYNNLSVLRPPVPQPQRFSAVHGNTLSLLSAAAGTGTGLGHRQLPAPQPGPGIGAALITQAAWCVLPSRVLLVLTSQKGIQMYEADGSVLVYWHALDAPEHPPEQAVFARGISAAGEHFICVGTSSGPVLVFDIPPKGTNVTVSEVLEHHGAAVTDIAAEQGQAPDGAGDLVSADDAGSLCVWSTGEGFRLVSRVPACGCTCSSVVLWQGMVAAGFGNGQIRLYDAVSGRLRAQVNAHARWINALDLAPETGKLLSGAEDSFVHVWRLSRSLDTDDVEIHHCHTECVPDTQICGARFCDPEGDSFAVTGYDLSEIFRYSRT</sequence>
<dbReference type="InterPro" id="IPR050505">
    <property type="entry name" value="WDR55/POC1"/>
</dbReference>
<dbReference type="FunFam" id="2.130.10.10:FF:001249">
    <property type="entry name" value="WD repeat domain 54"/>
    <property type="match status" value="1"/>
</dbReference>
<evidence type="ECO:0000313" key="4">
    <source>
        <dbReference type="Ensembl" id="ENSMUNP00000025261.1"/>
    </source>
</evidence>
<evidence type="ECO:0000313" key="5">
    <source>
        <dbReference type="Proteomes" id="UP000694405"/>
    </source>
</evidence>
<evidence type="ECO:0000256" key="2">
    <source>
        <dbReference type="ARBA" id="ARBA00022737"/>
    </source>
</evidence>
<dbReference type="PROSITE" id="PS50082">
    <property type="entry name" value="WD_REPEATS_2"/>
    <property type="match status" value="1"/>
</dbReference>
<dbReference type="InterPro" id="IPR001680">
    <property type="entry name" value="WD40_rpt"/>
</dbReference>